<evidence type="ECO:0000313" key="1">
    <source>
        <dbReference type="EMBL" id="TCO86029.1"/>
    </source>
</evidence>
<accession>A0A4R2LEV3</accession>
<dbReference type="OrthoDB" id="2064505at2"/>
<sequence length="271" mass="30684">MLDQNTFTETIREVSEIIRTAAEPLSREEILSYFHKMDLNEKQQEMVLEYLMKPENGAVSHAEVESKKAETMEKSTNFEASGLKADEAFTDSRILRMYMEDLEGLSVCTQEELQRLYEALLDGDETAIGKISESWMERILEQARKLSVASEDFSDVVQEGNMAFFLKLSELCGSGAKADRGLSAVYVEKELIQAVEAAMKSYIQELTGASDVENAVVGKVTLVGEARKYLMEQNGQEPSLQELAQYTRMSERELKDMMDLIRKAEERAKAR</sequence>
<dbReference type="RefSeq" id="WP_132089198.1">
    <property type="nucleotide sequence ID" value="NZ_JANKAQ010000001.1"/>
</dbReference>
<dbReference type="AlphaFoldDB" id="A0A4R2LEV3"/>
<comment type="caution">
    <text evidence="1">The sequence shown here is derived from an EMBL/GenBank/DDBJ whole genome shotgun (WGS) entry which is preliminary data.</text>
</comment>
<evidence type="ECO:0000313" key="2">
    <source>
        <dbReference type="Proteomes" id="UP000295711"/>
    </source>
</evidence>
<dbReference type="SUPFAM" id="SSF88946">
    <property type="entry name" value="Sigma2 domain of RNA polymerase sigma factors"/>
    <property type="match status" value="1"/>
</dbReference>
<dbReference type="Gene3D" id="1.20.120.1810">
    <property type="match status" value="1"/>
</dbReference>
<organism evidence="1 2">
    <name type="scientific">Frisingicoccus caecimuris</name>
    <dbReference type="NCBI Taxonomy" id="1796636"/>
    <lineage>
        <taxon>Bacteria</taxon>
        <taxon>Bacillati</taxon>
        <taxon>Bacillota</taxon>
        <taxon>Clostridia</taxon>
        <taxon>Lachnospirales</taxon>
        <taxon>Lachnospiraceae</taxon>
        <taxon>Frisingicoccus</taxon>
    </lineage>
</organism>
<proteinExistence type="predicted"/>
<dbReference type="GO" id="GO:0003700">
    <property type="term" value="F:DNA-binding transcription factor activity"/>
    <property type="evidence" value="ECO:0007669"/>
    <property type="project" value="InterPro"/>
</dbReference>
<gene>
    <name evidence="1" type="ORF">EV212_102347</name>
</gene>
<protein>
    <submittedName>
        <fullName evidence="1">RNA polymerase primary sigma factor</fullName>
    </submittedName>
</protein>
<dbReference type="InterPro" id="IPR013325">
    <property type="entry name" value="RNA_pol_sigma_r2"/>
</dbReference>
<name>A0A4R2LEV3_9FIRM</name>
<dbReference type="Proteomes" id="UP000295711">
    <property type="component" value="Unassembled WGS sequence"/>
</dbReference>
<keyword evidence="2" id="KW-1185">Reference proteome</keyword>
<dbReference type="GO" id="GO:0006352">
    <property type="term" value="P:DNA-templated transcription initiation"/>
    <property type="evidence" value="ECO:0007669"/>
    <property type="project" value="InterPro"/>
</dbReference>
<reference evidence="1 2" key="1">
    <citation type="submission" date="2019-03" db="EMBL/GenBank/DDBJ databases">
        <title>Genomic Encyclopedia of Type Strains, Phase IV (KMG-IV): sequencing the most valuable type-strain genomes for metagenomic binning, comparative biology and taxonomic classification.</title>
        <authorList>
            <person name="Goeker M."/>
        </authorList>
    </citation>
    <scope>NUCLEOTIDE SEQUENCE [LARGE SCALE GENOMIC DNA]</scope>
    <source>
        <strain evidence="1 2">DSM 28559</strain>
    </source>
</reference>
<dbReference type="EMBL" id="SLXA01000002">
    <property type="protein sequence ID" value="TCO86029.1"/>
    <property type="molecule type" value="Genomic_DNA"/>
</dbReference>